<dbReference type="RefSeq" id="XP_027612745.1">
    <property type="nucleotide sequence ID" value="XM_027756944.1"/>
</dbReference>
<reference evidence="1 2" key="1">
    <citation type="journal article" date="2018" name="Sci. Rep.">
        <title>Genome sequence of the cauliflower mushroom Sparassis crispa (Hanabiratake) and its association with beneficial usage.</title>
        <authorList>
            <person name="Kiyama R."/>
            <person name="Furutani Y."/>
            <person name="Kawaguchi K."/>
            <person name="Nakanishi T."/>
        </authorList>
    </citation>
    <scope>NUCLEOTIDE SEQUENCE [LARGE SCALE GENOMIC DNA]</scope>
</reference>
<protein>
    <recommendedName>
        <fullName evidence="3">Transposase</fullName>
    </recommendedName>
</protein>
<proteinExistence type="predicted"/>
<sequence>MTPLAKWSAQFHAVQVQHRIGSATKTEEGGNRQLKARRDFSCVRTRSHRSDGRALAIRFQRGINIKDGH</sequence>
<comment type="caution">
    <text evidence="1">The sequence shown here is derived from an EMBL/GenBank/DDBJ whole genome shotgun (WGS) entry which is preliminary data.</text>
</comment>
<dbReference type="GeneID" id="38778749"/>
<dbReference type="EMBL" id="BFAD01000004">
    <property type="protein sequence ID" value="GBE81832.1"/>
    <property type="molecule type" value="Genomic_DNA"/>
</dbReference>
<organism evidence="1 2">
    <name type="scientific">Sparassis crispa</name>
    <dbReference type="NCBI Taxonomy" id="139825"/>
    <lineage>
        <taxon>Eukaryota</taxon>
        <taxon>Fungi</taxon>
        <taxon>Dikarya</taxon>
        <taxon>Basidiomycota</taxon>
        <taxon>Agaricomycotina</taxon>
        <taxon>Agaricomycetes</taxon>
        <taxon>Polyporales</taxon>
        <taxon>Sparassidaceae</taxon>
        <taxon>Sparassis</taxon>
    </lineage>
</organism>
<keyword evidence="2" id="KW-1185">Reference proteome</keyword>
<evidence type="ECO:0000313" key="2">
    <source>
        <dbReference type="Proteomes" id="UP000287166"/>
    </source>
</evidence>
<dbReference type="AlphaFoldDB" id="A0A401GI32"/>
<dbReference type="Proteomes" id="UP000287166">
    <property type="component" value="Unassembled WGS sequence"/>
</dbReference>
<accession>A0A401GI32</accession>
<name>A0A401GI32_9APHY</name>
<gene>
    <name evidence="1" type="ORF">SCP_0402050</name>
</gene>
<evidence type="ECO:0000313" key="1">
    <source>
        <dbReference type="EMBL" id="GBE81832.1"/>
    </source>
</evidence>
<dbReference type="InParanoid" id="A0A401GI32"/>
<evidence type="ECO:0008006" key="3">
    <source>
        <dbReference type="Google" id="ProtNLM"/>
    </source>
</evidence>